<dbReference type="GO" id="GO:0003700">
    <property type="term" value="F:DNA-binding transcription factor activity"/>
    <property type="evidence" value="ECO:0007669"/>
    <property type="project" value="InterPro"/>
</dbReference>
<dbReference type="EMBL" id="LZSF01000236">
    <property type="protein sequence ID" value="OBA81385.1"/>
    <property type="molecule type" value="Genomic_DNA"/>
</dbReference>
<evidence type="ECO:0000313" key="4">
    <source>
        <dbReference type="Proteomes" id="UP000093962"/>
    </source>
</evidence>
<comment type="caution">
    <text evidence="3">The sequence shown here is derived from an EMBL/GenBank/DDBJ whole genome shotgun (WGS) entry which is preliminary data.</text>
</comment>
<evidence type="ECO:0000259" key="2">
    <source>
        <dbReference type="PROSITE" id="PS50987"/>
    </source>
</evidence>
<feature type="domain" description="HTH arsR-type" evidence="2">
    <location>
        <begin position="7"/>
        <end position="103"/>
    </location>
</feature>
<feature type="compositionally biased region" description="Polar residues" evidence="1">
    <location>
        <begin position="119"/>
        <end position="128"/>
    </location>
</feature>
<sequence>MVVDTFPEAFTDAEIDRIFHALADATRRDIVARTMRSDQSVSALARGYDMSFAAVQKHVAVLAGAALVHKERRGREQLVRAVPETLHRAGVLLERYAALWHDRAASIEAILAEDGYPPHQTSSRTTPPNRKDSQ</sequence>
<dbReference type="InterPro" id="IPR036388">
    <property type="entry name" value="WH-like_DNA-bd_sf"/>
</dbReference>
<proteinExistence type="predicted"/>
<dbReference type="OrthoDB" id="9806976at2"/>
<accession>A0A1A0M7L2</accession>
<organism evidence="3 4">
    <name type="scientific">Mycolicibacterium mucogenicum</name>
    <name type="common">Mycobacterium mucogenicum</name>
    <dbReference type="NCBI Taxonomy" id="56689"/>
    <lineage>
        <taxon>Bacteria</taxon>
        <taxon>Bacillati</taxon>
        <taxon>Actinomycetota</taxon>
        <taxon>Actinomycetes</taxon>
        <taxon>Mycobacteriales</taxon>
        <taxon>Mycobacteriaceae</taxon>
        <taxon>Mycolicibacterium</taxon>
    </lineage>
</organism>
<dbReference type="Gene3D" id="1.10.10.10">
    <property type="entry name" value="Winged helix-like DNA-binding domain superfamily/Winged helix DNA-binding domain"/>
    <property type="match status" value="1"/>
</dbReference>
<dbReference type="PANTHER" id="PTHR38600:SF2">
    <property type="entry name" value="SLL0088 PROTEIN"/>
    <property type="match status" value="1"/>
</dbReference>
<dbReference type="AlphaFoldDB" id="A0A1A0M7L2"/>
<dbReference type="InterPro" id="IPR001845">
    <property type="entry name" value="HTH_ArsR_DNA-bd_dom"/>
</dbReference>
<gene>
    <name evidence="3" type="ORF">A5642_28525</name>
</gene>
<reference evidence="3 4" key="1">
    <citation type="submission" date="2016-06" db="EMBL/GenBank/DDBJ databases">
        <authorList>
            <person name="Kjaerup R.B."/>
            <person name="Dalgaard T.S."/>
            <person name="Juul-Madsen H.R."/>
        </authorList>
    </citation>
    <scope>NUCLEOTIDE SEQUENCE [LARGE SCALE GENOMIC DNA]</scope>
    <source>
        <strain evidence="3 4">1199456.5</strain>
    </source>
</reference>
<protein>
    <submittedName>
        <fullName evidence="3">Transcriptional regulator</fullName>
    </submittedName>
</protein>
<dbReference type="PANTHER" id="PTHR38600">
    <property type="entry name" value="TRANSCRIPTIONAL REGULATORY PROTEIN"/>
    <property type="match status" value="1"/>
</dbReference>
<dbReference type="InterPro" id="IPR036390">
    <property type="entry name" value="WH_DNA-bd_sf"/>
</dbReference>
<dbReference type="SUPFAM" id="SSF46785">
    <property type="entry name" value="Winged helix' DNA-binding domain"/>
    <property type="match status" value="1"/>
</dbReference>
<dbReference type="Proteomes" id="UP000093962">
    <property type="component" value="Unassembled WGS sequence"/>
</dbReference>
<dbReference type="RefSeq" id="WP_061004554.1">
    <property type="nucleotide sequence ID" value="NZ_JAPMJT010000001.1"/>
</dbReference>
<feature type="region of interest" description="Disordered" evidence="1">
    <location>
        <begin position="113"/>
        <end position="134"/>
    </location>
</feature>
<dbReference type="InterPro" id="IPR011991">
    <property type="entry name" value="ArsR-like_HTH"/>
</dbReference>
<evidence type="ECO:0000313" key="3">
    <source>
        <dbReference type="EMBL" id="OBA81385.1"/>
    </source>
</evidence>
<name>A0A1A0M7L2_MYCMU</name>
<dbReference type="PROSITE" id="PS50987">
    <property type="entry name" value="HTH_ARSR_2"/>
    <property type="match status" value="1"/>
</dbReference>
<dbReference type="SMART" id="SM00418">
    <property type="entry name" value="HTH_ARSR"/>
    <property type="match status" value="1"/>
</dbReference>
<evidence type="ECO:0000256" key="1">
    <source>
        <dbReference type="SAM" id="MobiDB-lite"/>
    </source>
</evidence>
<dbReference type="CDD" id="cd00090">
    <property type="entry name" value="HTH_ARSR"/>
    <property type="match status" value="1"/>
</dbReference>